<dbReference type="EMBL" id="QOIM01000037">
    <property type="protein sequence ID" value="RCG16960.1"/>
    <property type="molecule type" value="Genomic_DNA"/>
</dbReference>
<comment type="caution">
    <text evidence="2">The sequence shown here is derived from an EMBL/GenBank/DDBJ whole genome shotgun (WGS) entry which is preliminary data.</text>
</comment>
<reference evidence="2 3" key="1">
    <citation type="submission" date="2018-06" db="EMBL/GenBank/DDBJ databases">
        <title>Streptomyces reniochalinae sp. nov. and Streptomyces diacarnus sp. nov. from marine sponges.</title>
        <authorList>
            <person name="Li L."/>
        </authorList>
    </citation>
    <scope>NUCLEOTIDE SEQUENCE [LARGE SCALE GENOMIC DNA]</scope>
    <source>
        <strain evidence="2 3">LHW50302</strain>
    </source>
</reference>
<feature type="domain" description="DUF7574" evidence="1">
    <location>
        <begin position="1"/>
        <end position="101"/>
    </location>
</feature>
<dbReference type="RefSeq" id="WP_114016655.1">
    <property type="nucleotide sequence ID" value="NZ_QOIM01000037.1"/>
</dbReference>
<dbReference type="AlphaFoldDB" id="A0A367EIB7"/>
<gene>
    <name evidence="2" type="ORF">DQ392_17940</name>
</gene>
<protein>
    <recommendedName>
        <fullName evidence="1">DUF7574 domain-containing protein</fullName>
    </recommendedName>
</protein>
<evidence type="ECO:0000259" key="1">
    <source>
        <dbReference type="Pfam" id="PF24459"/>
    </source>
</evidence>
<dbReference type="Proteomes" id="UP000253507">
    <property type="component" value="Unassembled WGS sequence"/>
</dbReference>
<organism evidence="2 3">
    <name type="scientific">Streptomyces reniochalinae</name>
    <dbReference type="NCBI Taxonomy" id="2250578"/>
    <lineage>
        <taxon>Bacteria</taxon>
        <taxon>Bacillati</taxon>
        <taxon>Actinomycetota</taxon>
        <taxon>Actinomycetes</taxon>
        <taxon>Kitasatosporales</taxon>
        <taxon>Streptomycetaceae</taxon>
        <taxon>Streptomyces</taxon>
    </lineage>
</organism>
<sequence>MSIYYAPEDFGGKILGDVDTIGGYEFNMIAVFQRTEDGALFFDTDSGCSCFSPFEDSRWENMTPIRTGSWFAGQARKWLREQYGTDADDRDGVEKLIRLVRRELDAPKGGDRG</sequence>
<evidence type="ECO:0000313" key="3">
    <source>
        <dbReference type="Proteomes" id="UP000253507"/>
    </source>
</evidence>
<dbReference type="Pfam" id="PF24459">
    <property type="entry name" value="DUF7574"/>
    <property type="match status" value="1"/>
</dbReference>
<dbReference type="InterPro" id="IPR055996">
    <property type="entry name" value="DUF7574"/>
</dbReference>
<accession>A0A367EIB7</accession>
<keyword evidence="3" id="KW-1185">Reference proteome</keyword>
<evidence type="ECO:0000313" key="2">
    <source>
        <dbReference type="EMBL" id="RCG16960.1"/>
    </source>
</evidence>
<name>A0A367EIB7_9ACTN</name>
<dbReference type="OrthoDB" id="4578697at2"/>
<proteinExistence type="predicted"/>